<feature type="transmembrane region" description="Helical" evidence="6">
    <location>
        <begin position="491"/>
        <end position="510"/>
    </location>
</feature>
<keyword evidence="2" id="KW-1003">Cell membrane</keyword>
<dbReference type="Pfam" id="PF03553">
    <property type="entry name" value="Na_H_antiporter"/>
    <property type="match status" value="1"/>
</dbReference>
<proteinExistence type="predicted"/>
<feature type="transmembrane region" description="Helical" evidence="6">
    <location>
        <begin position="189"/>
        <end position="213"/>
    </location>
</feature>
<evidence type="ECO:0000256" key="6">
    <source>
        <dbReference type="SAM" id="Phobius"/>
    </source>
</evidence>
<keyword evidence="3 6" id="KW-0812">Transmembrane</keyword>
<feature type="transmembrane region" description="Helical" evidence="6">
    <location>
        <begin position="388"/>
        <end position="410"/>
    </location>
</feature>
<evidence type="ECO:0000256" key="5">
    <source>
        <dbReference type="ARBA" id="ARBA00023136"/>
    </source>
</evidence>
<evidence type="ECO:0000256" key="2">
    <source>
        <dbReference type="ARBA" id="ARBA00022475"/>
    </source>
</evidence>
<reference evidence="8" key="2">
    <citation type="submission" date="2021-04" db="EMBL/GenBank/DDBJ databases">
        <authorList>
            <person name="Gilroy R."/>
        </authorList>
    </citation>
    <scope>NUCLEOTIDE SEQUENCE</scope>
    <source>
        <strain evidence="8">Gambia15-2214</strain>
    </source>
</reference>
<evidence type="ECO:0000256" key="1">
    <source>
        <dbReference type="ARBA" id="ARBA00004651"/>
    </source>
</evidence>
<reference evidence="8" key="1">
    <citation type="journal article" date="2021" name="PeerJ">
        <title>Extensive microbial diversity within the chicken gut microbiome revealed by metagenomics and culture.</title>
        <authorList>
            <person name="Gilroy R."/>
            <person name="Ravi A."/>
            <person name="Getino M."/>
            <person name="Pursley I."/>
            <person name="Horton D.L."/>
            <person name="Alikhan N.F."/>
            <person name="Baker D."/>
            <person name="Gharbi K."/>
            <person name="Hall N."/>
            <person name="Watson M."/>
            <person name="Adriaenssens E.M."/>
            <person name="Foster-Nyarko E."/>
            <person name="Jarju S."/>
            <person name="Secka A."/>
            <person name="Antonio M."/>
            <person name="Oren A."/>
            <person name="Chaudhuri R.R."/>
            <person name="La Ragione R."/>
            <person name="Hildebrand F."/>
            <person name="Pallen M.J."/>
        </authorList>
    </citation>
    <scope>NUCLEOTIDE SEQUENCE</scope>
    <source>
        <strain evidence="8">Gambia15-2214</strain>
    </source>
</reference>
<dbReference type="InterPro" id="IPR018461">
    <property type="entry name" value="Na/H_Antiport_NhaC-like_C"/>
</dbReference>
<dbReference type="AlphaFoldDB" id="A0A9E2L4Z6"/>
<dbReference type="GO" id="GO:0005886">
    <property type="term" value="C:plasma membrane"/>
    <property type="evidence" value="ECO:0007669"/>
    <property type="project" value="UniProtKB-SubCell"/>
</dbReference>
<feature type="transmembrane region" description="Helical" evidence="6">
    <location>
        <begin position="350"/>
        <end position="368"/>
    </location>
</feature>
<feature type="transmembrane region" description="Helical" evidence="6">
    <location>
        <begin position="64"/>
        <end position="83"/>
    </location>
</feature>
<dbReference type="PANTHER" id="PTHR43478">
    <property type="entry name" value="NA+/H+ ANTIPORTER-RELATED"/>
    <property type="match status" value="1"/>
</dbReference>
<evidence type="ECO:0000313" key="9">
    <source>
        <dbReference type="Proteomes" id="UP000823914"/>
    </source>
</evidence>
<feature type="transmembrane region" description="Helical" evidence="6">
    <location>
        <begin position="417"/>
        <end position="436"/>
    </location>
</feature>
<keyword evidence="5 6" id="KW-0472">Membrane</keyword>
<feature type="transmembrane region" description="Helical" evidence="6">
    <location>
        <begin position="516"/>
        <end position="535"/>
    </location>
</feature>
<evidence type="ECO:0000256" key="4">
    <source>
        <dbReference type="ARBA" id="ARBA00022989"/>
    </source>
</evidence>
<feature type="transmembrane region" description="Helical" evidence="6">
    <location>
        <begin position="29"/>
        <end position="52"/>
    </location>
</feature>
<dbReference type="Proteomes" id="UP000823914">
    <property type="component" value="Unassembled WGS sequence"/>
</dbReference>
<sequence>MDHYGIWGIIPPLLTIVLAFLTKDVIVSLFLGILSGALIVAGGNPAVALMNLTDLLAGSLADGWNIRIFLFCALLGGLVGMLSKTGAARSFGIWASSKLKTRTGSQFMTFIFGIIIFIDDYFNSMTVGTVMRPITDKTKVSRAKLAYILDSTAAPVCIIAPISSWVVTVMSIVRDAQGFEQLGMTEFEFFIHAIPYNLYALLALLLVLSVIFLKRDFGPMKQSELLAARGQLYNEDLYGPASGSVEEIAASRAKPIDMLFPIIVLIISAIIFFPVVTWLGAIDGETIKTMGEAMSSMSLGKAFNDTDSSMALWYAVIFTITATYIYYLARRLLTLKEGGQALQNGIQSMLPALIILTMAWSIGTIIKSPRADDGLGLGLYLSHVVSDGGFPIGILPAILFVLSAVISFATGTSWGTFGIMIPIAMPIVTGLVSGLGMDQAGLVNASMISISAVIGGAVFGDHASPISDTTILSSTGASCPHLEHVATQMPYAIFVAVCSFIGFTVGGFLLNAIAAWIAALIVFVLGLIVLPKLNFGKKEEH</sequence>
<feature type="transmembrane region" description="Helical" evidence="6">
    <location>
        <begin position="258"/>
        <end position="281"/>
    </location>
</feature>
<accession>A0A9E2L4Z6</accession>
<name>A0A9E2L4Z6_9SPIR</name>
<comment type="caution">
    <text evidence="8">The sequence shown here is derived from an EMBL/GenBank/DDBJ whole genome shotgun (WGS) entry which is preliminary data.</text>
</comment>
<dbReference type="PANTHER" id="PTHR43478:SF1">
    <property type="entry name" value="NA+_H+ ANTIPORTER NHAC-LIKE C-TERMINAL DOMAIN-CONTAINING PROTEIN"/>
    <property type="match status" value="1"/>
</dbReference>
<protein>
    <submittedName>
        <fullName evidence="8">Na+/H+ antiporter NhaC family protein</fullName>
    </submittedName>
</protein>
<evidence type="ECO:0000313" key="8">
    <source>
        <dbReference type="EMBL" id="MBU3851007.1"/>
    </source>
</evidence>
<organism evidence="8 9">
    <name type="scientific">Candidatus Treponema excrementipullorum</name>
    <dbReference type="NCBI Taxonomy" id="2838768"/>
    <lineage>
        <taxon>Bacteria</taxon>
        <taxon>Pseudomonadati</taxon>
        <taxon>Spirochaetota</taxon>
        <taxon>Spirochaetia</taxon>
        <taxon>Spirochaetales</taxon>
        <taxon>Treponemataceae</taxon>
        <taxon>Treponema</taxon>
    </lineage>
</organism>
<feature type="transmembrane region" description="Helical" evidence="6">
    <location>
        <begin position="6"/>
        <end position="22"/>
    </location>
</feature>
<gene>
    <name evidence="8" type="ORF">IAA16_10605</name>
</gene>
<feature type="domain" description="Na+/H+ antiporter NhaC-like C-terminal" evidence="7">
    <location>
        <begin position="156"/>
        <end position="507"/>
    </location>
</feature>
<feature type="transmembrane region" description="Helical" evidence="6">
    <location>
        <begin position="311"/>
        <end position="329"/>
    </location>
</feature>
<evidence type="ECO:0000256" key="3">
    <source>
        <dbReference type="ARBA" id="ARBA00022692"/>
    </source>
</evidence>
<feature type="transmembrane region" description="Helical" evidence="6">
    <location>
        <begin position="442"/>
        <end position="460"/>
    </location>
</feature>
<dbReference type="EMBL" id="JAHLFV010000243">
    <property type="protein sequence ID" value="MBU3851007.1"/>
    <property type="molecule type" value="Genomic_DNA"/>
</dbReference>
<evidence type="ECO:0000259" key="7">
    <source>
        <dbReference type="Pfam" id="PF03553"/>
    </source>
</evidence>
<comment type="subcellular location">
    <subcellularLocation>
        <location evidence="1">Cell membrane</location>
        <topology evidence="1">Multi-pass membrane protein</topology>
    </subcellularLocation>
</comment>
<keyword evidence="4 6" id="KW-1133">Transmembrane helix</keyword>